<evidence type="ECO:0000259" key="8">
    <source>
        <dbReference type="Pfam" id="PF13850"/>
    </source>
</evidence>
<dbReference type="Proteomes" id="UP000729913">
    <property type="component" value="Unassembled WGS sequence"/>
</dbReference>
<gene>
    <name evidence="9" type="ORF">G9C98_002628</name>
</gene>
<evidence type="ECO:0000256" key="2">
    <source>
        <dbReference type="ARBA" id="ARBA00005648"/>
    </source>
</evidence>
<comment type="caution">
    <text evidence="9">The sequence shown here is derived from an EMBL/GenBank/DDBJ whole genome shotgun (WGS) entry which is preliminary data.</text>
</comment>
<dbReference type="InterPro" id="IPR012936">
    <property type="entry name" value="Erv_C"/>
</dbReference>
<evidence type="ECO:0000313" key="9">
    <source>
        <dbReference type="EMBL" id="KAG8040632.1"/>
    </source>
</evidence>
<feature type="domain" description="Endoplasmic reticulum vesicle transporter N-terminal" evidence="8">
    <location>
        <begin position="13"/>
        <end position="100"/>
    </location>
</feature>
<protein>
    <recommendedName>
        <fullName evidence="11">Endoplasmic reticulum-Golgi intermediate compartment protein 2</fullName>
    </recommendedName>
</protein>
<reference evidence="9" key="2">
    <citation type="submission" date="2021-04" db="EMBL/GenBank/DDBJ databases">
        <title>Genome-wide patterns of bracovirus chromosomal integration into multiple host tissues during parasitism.</title>
        <authorList>
            <person name="Chebbi M.A.C."/>
        </authorList>
    </citation>
    <scope>NUCLEOTIDE SEQUENCE</scope>
    <source>
        <tissue evidence="9">Whole body</tissue>
    </source>
</reference>
<dbReference type="AlphaFoldDB" id="A0A8J5R230"/>
<dbReference type="EMBL" id="JAAOIC020000020">
    <property type="protein sequence ID" value="KAG8040632.1"/>
    <property type="molecule type" value="Genomic_DNA"/>
</dbReference>
<dbReference type="GO" id="GO:0006890">
    <property type="term" value="P:retrograde vesicle-mediated transport, Golgi to endoplasmic reticulum"/>
    <property type="evidence" value="ECO:0007669"/>
    <property type="project" value="TreeGrafter"/>
</dbReference>
<dbReference type="InterPro" id="IPR039542">
    <property type="entry name" value="Erv_N"/>
</dbReference>
<accession>A0A8J5R230</accession>
<evidence type="ECO:0000313" key="10">
    <source>
        <dbReference type="Proteomes" id="UP000729913"/>
    </source>
</evidence>
<dbReference type="InterPro" id="IPR045888">
    <property type="entry name" value="Erv"/>
</dbReference>
<dbReference type="OrthoDB" id="5541786at2759"/>
<keyword evidence="3 6" id="KW-0812">Transmembrane</keyword>
<keyword evidence="4 6" id="KW-1133">Transmembrane helix</keyword>
<reference evidence="9" key="1">
    <citation type="submission" date="2020-03" db="EMBL/GenBank/DDBJ databases">
        <authorList>
            <person name="Chebbi M.A."/>
            <person name="Drezen J.M."/>
        </authorList>
    </citation>
    <scope>NUCLEOTIDE SEQUENCE</scope>
    <source>
        <tissue evidence="9">Whole body</tissue>
    </source>
</reference>
<dbReference type="Pfam" id="PF13850">
    <property type="entry name" value="ERGIC_N"/>
    <property type="match status" value="1"/>
</dbReference>
<dbReference type="GO" id="GO:0030134">
    <property type="term" value="C:COPII-coated ER to Golgi transport vesicle"/>
    <property type="evidence" value="ECO:0007669"/>
    <property type="project" value="TreeGrafter"/>
</dbReference>
<evidence type="ECO:0000256" key="1">
    <source>
        <dbReference type="ARBA" id="ARBA00004457"/>
    </source>
</evidence>
<keyword evidence="10" id="KW-1185">Reference proteome</keyword>
<dbReference type="GO" id="GO:0006888">
    <property type="term" value="P:endoplasmic reticulum to Golgi vesicle-mediated transport"/>
    <property type="evidence" value="ECO:0007669"/>
    <property type="project" value="TreeGrafter"/>
</dbReference>
<keyword evidence="5 6" id="KW-0472">Membrane</keyword>
<evidence type="ECO:0000256" key="3">
    <source>
        <dbReference type="ARBA" id="ARBA00022692"/>
    </source>
</evidence>
<dbReference type="PANTHER" id="PTHR10984">
    <property type="entry name" value="ENDOPLASMIC RETICULUM-GOLGI INTERMEDIATE COMPARTMENT PROTEIN"/>
    <property type="match status" value="1"/>
</dbReference>
<sequence length="393" mass="45085">MILRRRNVNLKTVKELDAFPKIPDTYKNKSAVGGTFSFVTFVIISWLVISETRYFLNARLHFKFEPDIDVDDKLKINIDMTVAMPCSLIGADILDSTNQNLLGFEPLNEEETWWELSPDQRSHFDALKHMNSYLREEYHAIHELLWRSNQVAFMGEMPKRTVIPDHRPDACRLYGNINLNKVAGNFHITAGKSLSLPRGHIHIFAFMTSRDYNFTHRINKFSFGEESPGIVQPLDGDEKIASDNMMLYQYFIEVVPTDIYTLMKTTKTYQYSVKDYSRPINHAQGSHGVPGIFFKYDTSALRVKVTQNRDSLIQFLVKLCATVGGIYVTSGLINSAIQACWYIVSCKFFRKEVEEDRRTSNDKAMTNKKLTITPLNLINVATPDTIDVTLNPQ</sequence>
<comment type="similarity">
    <text evidence="2">Belongs to the ERGIC family.</text>
</comment>
<name>A0A8J5R230_9HYME</name>
<evidence type="ECO:0000256" key="6">
    <source>
        <dbReference type="SAM" id="Phobius"/>
    </source>
</evidence>
<dbReference type="GO" id="GO:0005783">
    <property type="term" value="C:endoplasmic reticulum"/>
    <property type="evidence" value="ECO:0007669"/>
    <property type="project" value="TreeGrafter"/>
</dbReference>
<dbReference type="Pfam" id="PF07970">
    <property type="entry name" value="COPIIcoated_ERV"/>
    <property type="match status" value="1"/>
</dbReference>
<feature type="transmembrane region" description="Helical" evidence="6">
    <location>
        <begin position="31"/>
        <end position="49"/>
    </location>
</feature>
<organism evidence="9 10">
    <name type="scientific">Cotesia typhae</name>
    <dbReference type="NCBI Taxonomy" id="2053667"/>
    <lineage>
        <taxon>Eukaryota</taxon>
        <taxon>Metazoa</taxon>
        <taxon>Ecdysozoa</taxon>
        <taxon>Arthropoda</taxon>
        <taxon>Hexapoda</taxon>
        <taxon>Insecta</taxon>
        <taxon>Pterygota</taxon>
        <taxon>Neoptera</taxon>
        <taxon>Endopterygota</taxon>
        <taxon>Hymenoptera</taxon>
        <taxon>Apocrita</taxon>
        <taxon>Ichneumonoidea</taxon>
        <taxon>Braconidae</taxon>
        <taxon>Microgastrinae</taxon>
        <taxon>Cotesia</taxon>
    </lineage>
</organism>
<evidence type="ECO:0000256" key="5">
    <source>
        <dbReference type="ARBA" id="ARBA00023136"/>
    </source>
</evidence>
<feature type="domain" description="Endoplasmic reticulum vesicle transporter C-terminal" evidence="7">
    <location>
        <begin position="165"/>
        <end position="333"/>
    </location>
</feature>
<dbReference type="GO" id="GO:0033116">
    <property type="term" value="C:endoplasmic reticulum-Golgi intermediate compartment membrane"/>
    <property type="evidence" value="ECO:0007669"/>
    <property type="project" value="UniProtKB-SubCell"/>
</dbReference>
<proteinExistence type="inferred from homology"/>
<evidence type="ECO:0008006" key="11">
    <source>
        <dbReference type="Google" id="ProtNLM"/>
    </source>
</evidence>
<evidence type="ECO:0000259" key="7">
    <source>
        <dbReference type="Pfam" id="PF07970"/>
    </source>
</evidence>
<evidence type="ECO:0000256" key="4">
    <source>
        <dbReference type="ARBA" id="ARBA00022989"/>
    </source>
</evidence>
<comment type="subcellular location">
    <subcellularLocation>
        <location evidence="1">Endoplasmic reticulum-Golgi intermediate compartment membrane</location>
        <topology evidence="1">Multi-pass membrane protein</topology>
    </subcellularLocation>
</comment>
<dbReference type="PANTHER" id="PTHR10984:SF30">
    <property type="entry name" value="ENDOPLASMIC RETICULUM-GOLGI INTERMEDIATE COMPARTMENT PROTEIN 2"/>
    <property type="match status" value="1"/>
</dbReference>